<dbReference type="InterPro" id="IPR006121">
    <property type="entry name" value="HMA_dom"/>
</dbReference>
<dbReference type="GO" id="GO:0046872">
    <property type="term" value="F:metal ion binding"/>
    <property type="evidence" value="ECO:0007669"/>
    <property type="project" value="InterPro"/>
</dbReference>
<protein>
    <recommendedName>
        <fullName evidence="1">HMA domain-containing protein</fullName>
    </recommendedName>
</protein>
<sequence length="70" mass="7655">MTESRVLRVPDMSCGHCESSVQEALGELDGVERASADHAKGEVELTYDAGKVTEEDLREAVEEAGYTLQR</sequence>
<name>A0A6J4PKM3_9ACTN</name>
<evidence type="ECO:0000313" key="2">
    <source>
        <dbReference type="EMBL" id="CAA9412944.1"/>
    </source>
</evidence>
<dbReference type="SUPFAM" id="SSF55008">
    <property type="entry name" value="HMA, heavy metal-associated domain"/>
    <property type="match status" value="1"/>
</dbReference>
<dbReference type="PRINTS" id="PR00946">
    <property type="entry name" value="HGSCAVENGER"/>
</dbReference>
<feature type="domain" description="HMA" evidence="1">
    <location>
        <begin position="3"/>
        <end position="69"/>
    </location>
</feature>
<reference evidence="2" key="1">
    <citation type="submission" date="2020-02" db="EMBL/GenBank/DDBJ databases">
        <authorList>
            <person name="Meier V. D."/>
        </authorList>
    </citation>
    <scope>NUCLEOTIDE SEQUENCE</scope>
    <source>
        <strain evidence="2">AVDCRST_MAG22</strain>
    </source>
</reference>
<organism evidence="2">
    <name type="scientific">uncultured Rubrobacteraceae bacterium</name>
    <dbReference type="NCBI Taxonomy" id="349277"/>
    <lineage>
        <taxon>Bacteria</taxon>
        <taxon>Bacillati</taxon>
        <taxon>Actinomycetota</taxon>
        <taxon>Rubrobacteria</taxon>
        <taxon>Rubrobacterales</taxon>
        <taxon>Rubrobacteraceae</taxon>
        <taxon>environmental samples</taxon>
    </lineage>
</organism>
<dbReference type="Gene3D" id="3.30.70.100">
    <property type="match status" value="1"/>
</dbReference>
<proteinExistence type="predicted"/>
<dbReference type="AlphaFoldDB" id="A0A6J4PKM3"/>
<dbReference type="CDD" id="cd00371">
    <property type="entry name" value="HMA"/>
    <property type="match status" value="1"/>
</dbReference>
<accession>A0A6J4PKM3</accession>
<dbReference type="InterPro" id="IPR036163">
    <property type="entry name" value="HMA_dom_sf"/>
</dbReference>
<dbReference type="PROSITE" id="PS50846">
    <property type="entry name" value="HMA_2"/>
    <property type="match status" value="1"/>
</dbReference>
<dbReference type="EMBL" id="CADCUV010000081">
    <property type="protein sequence ID" value="CAA9412944.1"/>
    <property type="molecule type" value="Genomic_DNA"/>
</dbReference>
<gene>
    <name evidence="2" type="ORF">AVDCRST_MAG22-2016</name>
</gene>
<evidence type="ECO:0000259" key="1">
    <source>
        <dbReference type="PROSITE" id="PS50846"/>
    </source>
</evidence>
<dbReference type="Pfam" id="PF00403">
    <property type="entry name" value="HMA"/>
    <property type="match status" value="1"/>
</dbReference>
<dbReference type="InterPro" id="IPR001802">
    <property type="entry name" value="MerP/CopZ"/>
</dbReference>